<accession>A0A1H9Q2J1</accession>
<evidence type="ECO:0000313" key="15">
    <source>
        <dbReference type="Proteomes" id="UP000199318"/>
    </source>
</evidence>
<dbReference type="InterPro" id="IPR044068">
    <property type="entry name" value="CB"/>
</dbReference>
<dbReference type="NCBIfam" id="TIGR02224">
    <property type="entry name" value="recomb_XerC"/>
    <property type="match status" value="1"/>
</dbReference>
<dbReference type="InterPro" id="IPR004107">
    <property type="entry name" value="Integrase_SAM-like_N"/>
</dbReference>
<organism evidence="14 15">
    <name type="scientific">Salisediminibacterium halotolerans</name>
    <dbReference type="NCBI Taxonomy" id="517425"/>
    <lineage>
        <taxon>Bacteria</taxon>
        <taxon>Bacillati</taxon>
        <taxon>Bacillota</taxon>
        <taxon>Bacilli</taxon>
        <taxon>Bacillales</taxon>
        <taxon>Bacillaceae</taxon>
        <taxon>Salisediminibacterium</taxon>
    </lineage>
</organism>
<evidence type="ECO:0000313" key="14">
    <source>
        <dbReference type="EMBL" id="SER54602.1"/>
    </source>
</evidence>
<dbReference type="GO" id="GO:0006313">
    <property type="term" value="P:DNA transposition"/>
    <property type="evidence" value="ECO:0007669"/>
    <property type="project" value="UniProtKB-UniRule"/>
</dbReference>
<dbReference type="PROSITE" id="PS51900">
    <property type="entry name" value="CB"/>
    <property type="match status" value="1"/>
</dbReference>
<name>A0A1H9Q2J1_9BACI</name>
<evidence type="ECO:0000256" key="7">
    <source>
        <dbReference type="ARBA" id="ARBA00023125"/>
    </source>
</evidence>
<dbReference type="PANTHER" id="PTHR30349">
    <property type="entry name" value="PHAGE INTEGRASE-RELATED"/>
    <property type="match status" value="1"/>
</dbReference>
<keyword evidence="5 10" id="KW-0159">Chromosome partition</keyword>
<dbReference type="NCBIfam" id="NF001399">
    <property type="entry name" value="PRK00283.1"/>
    <property type="match status" value="1"/>
</dbReference>
<dbReference type="STRING" id="1464123.SAMN05444126_102120"/>
<feature type="active site" evidence="10">
    <location>
        <position position="252"/>
    </location>
</feature>
<keyword evidence="8 10" id="KW-0233">DNA recombination</keyword>
<dbReference type="PANTHER" id="PTHR30349:SF77">
    <property type="entry name" value="TYROSINE RECOMBINASE XERC"/>
    <property type="match status" value="1"/>
</dbReference>
<evidence type="ECO:0000256" key="2">
    <source>
        <dbReference type="ARBA" id="ARBA00006657"/>
    </source>
</evidence>
<keyword evidence="9 10" id="KW-0131">Cell cycle</keyword>
<feature type="active site" evidence="10">
    <location>
        <position position="176"/>
    </location>
</feature>
<comment type="caution">
    <text evidence="14">The sequence shown here is derived from an EMBL/GenBank/DDBJ whole genome shotgun (WGS) entry which is preliminary data.</text>
</comment>
<dbReference type="NCBIfam" id="NF040815">
    <property type="entry name" value="recomb_XerA_Arch"/>
    <property type="match status" value="1"/>
</dbReference>
<dbReference type="InterPro" id="IPR002104">
    <property type="entry name" value="Integrase_catalytic"/>
</dbReference>
<dbReference type="GO" id="GO:0003677">
    <property type="term" value="F:DNA binding"/>
    <property type="evidence" value="ECO:0007669"/>
    <property type="project" value="UniProtKB-UniRule"/>
</dbReference>
<dbReference type="Pfam" id="PF00589">
    <property type="entry name" value="Phage_integrase"/>
    <property type="match status" value="1"/>
</dbReference>
<evidence type="ECO:0000256" key="11">
    <source>
        <dbReference type="NCBIfam" id="TIGR02224"/>
    </source>
</evidence>
<dbReference type="CDD" id="cd00798">
    <property type="entry name" value="INT_XerDC_C"/>
    <property type="match status" value="1"/>
</dbReference>
<dbReference type="InterPro" id="IPR050090">
    <property type="entry name" value="Tyrosine_recombinase_XerCD"/>
</dbReference>
<dbReference type="GO" id="GO:0007059">
    <property type="term" value="P:chromosome segregation"/>
    <property type="evidence" value="ECO:0007669"/>
    <property type="project" value="UniProtKB-UniRule"/>
</dbReference>
<keyword evidence="4 10" id="KW-0132">Cell division</keyword>
<dbReference type="RefSeq" id="WP_093071790.1">
    <property type="nucleotide sequence ID" value="NZ_FOGV01000002.1"/>
</dbReference>
<comment type="subunit">
    <text evidence="10">Forms a cyclic heterotetrameric complex composed of two molecules of XerC and two molecules of XerD.</text>
</comment>
<evidence type="ECO:0000259" key="12">
    <source>
        <dbReference type="PROSITE" id="PS51898"/>
    </source>
</evidence>
<feature type="domain" description="Tyr recombinase" evidence="12">
    <location>
        <begin position="112"/>
        <end position="297"/>
    </location>
</feature>
<dbReference type="InterPro" id="IPR011010">
    <property type="entry name" value="DNA_brk_join_enz"/>
</dbReference>
<comment type="function">
    <text evidence="10">Site-specific tyrosine recombinase, which acts by catalyzing the cutting and rejoining of the recombining DNA molecules. The XerC-XerD complex is essential to convert dimers of the bacterial chromosome into monomers to permit their segregation at cell division. It also contributes to the segregational stability of plasmids.</text>
</comment>
<dbReference type="GO" id="GO:0051301">
    <property type="term" value="P:cell division"/>
    <property type="evidence" value="ECO:0007669"/>
    <property type="project" value="UniProtKB-UniRule"/>
</dbReference>
<keyword evidence="3 10" id="KW-0963">Cytoplasm</keyword>
<dbReference type="SUPFAM" id="SSF56349">
    <property type="entry name" value="DNA breaking-rejoining enzymes"/>
    <property type="match status" value="1"/>
</dbReference>
<dbReference type="InterPro" id="IPR011931">
    <property type="entry name" value="Recomb_XerC"/>
</dbReference>
<dbReference type="InterPro" id="IPR010998">
    <property type="entry name" value="Integrase_recombinase_N"/>
</dbReference>
<proteinExistence type="inferred from homology"/>
<dbReference type="GO" id="GO:0009037">
    <property type="term" value="F:tyrosine-based site-specific recombinase activity"/>
    <property type="evidence" value="ECO:0007669"/>
    <property type="project" value="UniProtKB-UniRule"/>
</dbReference>
<dbReference type="GO" id="GO:0005737">
    <property type="term" value="C:cytoplasm"/>
    <property type="evidence" value="ECO:0007669"/>
    <property type="project" value="UniProtKB-SubCell"/>
</dbReference>
<keyword evidence="15" id="KW-1185">Reference proteome</keyword>
<protein>
    <recommendedName>
        <fullName evidence="10 11">Tyrosine recombinase XerC</fullName>
    </recommendedName>
</protein>
<dbReference type="Gene3D" id="1.10.443.10">
    <property type="entry name" value="Intergrase catalytic core"/>
    <property type="match status" value="1"/>
</dbReference>
<dbReference type="PROSITE" id="PS51898">
    <property type="entry name" value="TYR_RECOMBINASE"/>
    <property type="match status" value="1"/>
</dbReference>
<evidence type="ECO:0000256" key="1">
    <source>
        <dbReference type="ARBA" id="ARBA00004496"/>
    </source>
</evidence>
<keyword evidence="7 10" id="KW-0238">DNA-binding</keyword>
<reference evidence="15" key="1">
    <citation type="submission" date="2016-10" db="EMBL/GenBank/DDBJ databases">
        <authorList>
            <person name="de Groot N.N."/>
        </authorList>
    </citation>
    <scope>NUCLEOTIDE SEQUENCE [LARGE SCALE GENOMIC DNA]</scope>
    <source>
        <strain evidence="15">10nlg</strain>
    </source>
</reference>
<comment type="similarity">
    <text evidence="2 10">Belongs to the 'phage' integrase family. XerC subfamily.</text>
</comment>
<evidence type="ECO:0000256" key="5">
    <source>
        <dbReference type="ARBA" id="ARBA00022829"/>
    </source>
</evidence>
<dbReference type="Gene3D" id="1.10.150.130">
    <property type="match status" value="1"/>
</dbReference>
<feature type="active site" evidence="10">
    <location>
        <position position="275"/>
    </location>
</feature>
<dbReference type="EMBL" id="FOGV01000002">
    <property type="protein sequence ID" value="SER54602.1"/>
    <property type="molecule type" value="Genomic_DNA"/>
</dbReference>
<comment type="subcellular location">
    <subcellularLocation>
        <location evidence="1 10">Cytoplasm</location>
    </subcellularLocation>
</comment>
<evidence type="ECO:0000256" key="6">
    <source>
        <dbReference type="ARBA" id="ARBA00022908"/>
    </source>
</evidence>
<evidence type="ECO:0000259" key="13">
    <source>
        <dbReference type="PROSITE" id="PS51900"/>
    </source>
</evidence>
<evidence type="ECO:0000256" key="4">
    <source>
        <dbReference type="ARBA" id="ARBA00022618"/>
    </source>
</evidence>
<evidence type="ECO:0000256" key="8">
    <source>
        <dbReference type="ARBA" id="ARBA00023172"/>
    </source>
</evidence>
<feature type="active site" description="O-(3'-phospho-DNA)-tyrosine intermediate" evidence="10">
    <location>
        <position position="284"/>
    </location>
</feature>
<dbReference type="OrthoDB" id="9801717at2"/>
<gene>
    <name evidence="10" type="primary">xerC</name>
    <name evidence="14" type="ORF">SAMN05444126_102120</name>
</gene>
<evidence type="ECO:0000256" key="10">
    <source>
        <dbReference type="HAMAP-Rule" id="MF_01808"/>
    </source>
</evidence>
<feature type="active site" evidence="10">
    <location>
        <position position="249"/>
    </location>
</feature>
<feature type="domain" description="Core-binding (CB)" evidence="13">
    <location>
        <begin position="4"/>
        <end position="91"/>
    </location>
</feature>
<keyword evidence="6 10" id="KW-0229">DNA integration</keyword>
<evidence type="ECO:0000256" key="9">
    <source>
        <dbReference type="ARBA" id="ARBA00023306"/>
    </source>
</evidence>
<dbReference type="InterPro" id="IPR013762">
    <property type="entry name" value="Integrase-like_cat_sf"/>
</dbReference>
<dbReference type="HAMAP" id="MF_01808">
    <property type="entry name" value="Recomb_XerC_XerD"/>
    <property type="match status" value="1"/>
</dbReference>
<sequence>MSLNTEQEQVSAFLTYLQMERQASSYTVANYAKDIEHFFAFFSEQGRETPLDQISYTDIRQYLRSLNENEYARKSVARKLSALRSFWNFLQREHAVRDNPFRFVSTPKAEQRLPVFFYEDEMRAVIEGIDQTTDLGKRNLAIVELLYAAGIRVSELTGITVEDLDLAIGTLLVSGKGRKERYVPVGSFALDALENYLESARPNLASKAAEQNDQLFLNYRGGPLTDRGVRKVLNAAVEDAALKSRISPHVIRHTFATHMLNEGADLRTVQELLGHKGLSATQIYTHVTKDRLREVYRNSHPRA</sequence>
<dbReference type="Proteomes" id="UP000199318">
    <property type="component" value="Unassembled WGS sequence"/>
</dbReference>
<feature type="active site" evidence="10">
    <location>
        <position position="152"/>
    </location>
</feature>
<dbReference type="AlphaFoldDB" id="A0A1H9Q2J1"/>
<evidence type="ECO:0000256" key="3">
    <source>
        <dbReference type="ARBA" id="ARBA00022490"/>
    </source>
</evidence>
<dbReference type="InterPro" id="IPR023009">
    <property type="entry name" value="Tyrosine_recombinase_XerC/XerD"/>
</dbReference>
<dbReference type="Pfam" id="PF02899">
    <property type="entry name" value="Phage_int_SAM_1"/>
    <property type="match status" value="1"/>
</dbReference>